<evidence type="ECO:0000313" key="2">
    <source>
        <dbReference type="EMBL" id="CEL08125.1"/>
    </source>
</evidence>
<proteinExistence type="predicted"/>
<reference evidence="3" key="1">
    <citation type="journal article" date="2016" name="Genome Announc.">
        <title>Draft genome sequences of fungus Aspergillus calidoustus.</title>
        <authorList>
            <person name="Horn F."/>
            <person name="Linde J."/>
            <person name="Mattern D.J."/>
            <person name="Walther G."/>
            <person name="Guthke R."/>
            <person name="Scherlach K."/>
            <person name="Martin K."/>
            <person name="Brakhage A.A."/>
            <person name="Petzke L."/>
            <person name="Valiante V."/>
        </authorList>
    </citation>
    <scope>NUCLEOTIDE SEQUENCE [LARGE SCALE GENOMIC DNA]</scope>
    <source>
        <strain evidence="3">SF006504</strain>
    </source>
</reference>
<keyword evidence="3" id="KW-1185">Reference proteome</keyword>
<organism evidence="2 3">
    <name type="scientific">Aspergillus calidoustus</name>
    <dbReference type="NCBI Taxonomy" id="454130"/>
    <lineage>
        <taxon>Eukaryota</taxon>
        <taxon>Fungi</taxon>
        <taxon>Dikarya</taxon>
        <taxon>Ascomycota</taxon>
        <taxon>Pezizomycotina</taxon>
        <taxon>Eurotiomycetes</taxon>
        <taxon>Eurotiomycetidae</taxon>
        <taxon>Eurotiales</taxon>
        <taxon>Aspergillaceae</taxon>
        <taxon>Aspergillus</taxon>
        <taxon>Aspergillus subgen. Nidulantes</taxon>
    </lineage>
</organism>
<dbReference type="OrthoDB" id="3050608at2759"/>
<dbReference type="Proteomes" id="UP000054771">
    <property type="component" value="Unassembled WGS sequence"/>
</dbReference>
<sequence length="79" mass="8761">MNKFAHLGSNLGHKQENEGQTGSSGGQTDYLDRGLNNAEQRVGGQHYDEEKMKKPNKKVTDKIKDVFHGKTGHNMPGTH</sequence>
<dbReference type="EMBL" id="CDMC01000010">
    <property type="protein sequence ID" value="CEL08125.1"/>
    <property type="molecule type" value="Genomic_DNA"/>
</dbReference>
<name>A0A0U5GAX8_ASPCI</name>
<dbReference type="AlphaFoldDB" id="A0A0U5GAX8"/>
<protein>
    <submittedName>
        <fullName evidence="2">Uncharacterized protein</fullName>
    </submittedName>
</protein>
<accession>A0A0U5GAX8</accession>
<evidence type="ECO:0000313" key="3">
    <source>
        <dbReference type="Proteomes" id="UP000054771"/>
    </source>
</evidence>
<feature type="compositionally biased region" description="Basic and acidic residues" evidence="1">
    <location>
        <begin position="46"/>
        <end position="68"/>
    </location>
</feature>
<evidence type="ECO:0000256" key="1">
    <source>
        <dbReference type="SAM" id="MobiDB-lite"/>
    </source>
</evidence>
<feature type="region of interest" description="Disordered" evidence="1">
    <location>
        <begin position="1"/>
        <end position="79"/>
    </location>
</feature>
<gene>
    <name evidence="2" type="ORF">ASPCAL11278</name>
</gene>